<evidence type="ECO:0000313" key="1">
    <source>
        <dbReference type="EMBL" id="QDH86725.1"/>
    </source>
</evidence>
<name>A0A514CZF6_9VIRU</name>
<reference evidence="1" key="1">
    <citation type="submission" date="2019-05" db="EMBL/GenBank/DDBJ databases">
        <title>Metatranscriptomic reconstruction reveals RNA viruses with the potential to shape carbon cycling in soil.</title>
        <authorList>
            <person name="Starr E.P."/>
            <person name="Nuccio E."/>
            <person name="Pett-Ridge J."/>
            <person name="Banfield J.F."/>
            <person name="Firestone M.K."/>
        </authorList>
    </citation>
    <scope>NUCLEOTIDE SEQUENCE</scope>
    <source>
        <strain evidence="1">H4_Bulk_Litter_24_scaffold_26701</strain>
    </source>
</reference>
<proteinExistence type="predicted"/>
<gene>
    <name evidence="1" type="ORF">H4BulkLitter2426701_000002</name>
</gene>
<dbReference type="EMBL" id="MN032882">
    <property type="protein sequence ID" value="QDH86725.1"/>
    <property type="molecule type" value="Genomic_RNA"/>
</dbReference>
<sequence length="140" mass="15664">MRQQSPDSFLRAPNAIRSAGLTLNTQRFANKMREWIMVNARNPYITNVLEATDSDASLIFGVRALEMRKISGVGLKTLSTMQPDEAVNKLVSKLQRSATAASLLGHRNCLRIAMANKYQAQQVINSFGSGLRLERLNYQH</sequence>
<accession>A0A514CZF6</accession>
<organism evidence="1">
    <name type="scientific">Qinviridae sp</name>
    <dbReference type="NCBI Taxonomy" id="2585034"/>
    <lineage>
        <taxon>Viruses</taxon>
        <taxon>Riboviria</taxon>
        <taxon>Orthornavirae</taxon>
        <taxon>Negarnaviricota</taxon>
        <taxon>Haploviricotina</taxon>
        <taxon>Chunqiuviricetes</taxon>
        <taxon>Muvirales</taxon>
        <taxon>Qinviridae</taxon>
    </lineage>
</organism>
<protein>
    <submittedName>
        <fullName evidence="1">Uncharacterized protein</fullName>
    </submittedName>
</protein>